<organism evidence="2">
    <name type="scientific">hydrothermal vent metagenome</name>
    <dbReference type="NCBI Taxonomy" id="652676"/>
    <lineage>
        <taxon>unclassified sequences</taxon>
        <taxon>metagenomes</taxon>
        <taxon>ecological metagenomes</taxon>
    </lineage>
</organism>
<feature type="region of interest" description="Disordered" evidence="1">
    <location>
        <begin position="1"/>
        <end position="24"/>
    </location>
</feature>
<sequence length="70" mass="7235">MNQGGLGGGRGLGRGGGRGRNNGGSFGTGGYCVCAKCGEKVPHQRGVKCTTVKCPNCGHTMVREELLQKR</sequence>
<gene>
    <name evidence="2" type="ORF">MNBD_IGNAVI01-1519</name>
</gene>
<accession>A0A3B1CST5</accession>
<reference evidence="2" key="1">
    <citation type="submission" date="2018-06" db="EMBL/GenBank/DDBJ databases">
        <authorList>
            <person name="Zhirakovskaya E."/>
        </authorList>
    </citation>
    <scope>NUCLEOTIDE SEQUENCE</scope>
</reference>
<name>A0A3B1CST5_9ZZZZ</name>
<proteinExistence type="predicted"/>
<dbReference type="AlphaFoldDB" id="A0A3B1CST5"/>
<evidence type="ECO:0000313" key="2">
    <source>
        <dbReference type="EMBL" id="VAX25740.1"/>
    </source>
</evidence>
<protein>
    <submittedName>
        <fullName evidence="2">Uncharacterized protein</fullName>
    </submittedName>
</protein>
<dbReference type="EMBL" id="UOGD01000308">
    <property type="protein sequence ID" value="VAX25740.1"/>
    <property type="molecule type" value="Genomic_DNA"/>
</dbReference>
<evidence type="ECO:0000256" key="1">
    <source>
        <dbReference type="SAM" id="MobiDB-lite"/>
    </source>
</evidence>